<reference evidence="4 5" key="1">
    <citation type="submission" date="2024-02" db="EMBL/GenBank/DDBJ databases">
        <title>A novel Wenzhouxiangellaceae bacterium, isolated from coastal sediments.</title>
        <authorList>
            <person name="Du Z.-J."/>
            <person name="Ye Y.-Q."/>
            <person name="Zhang X.-Y."/>
        </authorList>
    </citation>
    <scope>NUCLEOTIDE SEQUENCE [LARGE SCALE GENOMIC DNA]</scope>
    <source>
        <strain evidence="4 5">CH-27</strain>
    </source>
</reference>
<dbReference type="AlphaFoldDB" id="A0AAW9R7S6"/>
<dbReference type="GO" id="GO:0000976">
    <property type="term" value="F:transcription cis-regulatory region binding"/>
    <property type="evidence" value="ECO:0007669"/>
    <property type="project" value="TreeGrafter"/>
</dbReference>
<dbReference type="Gene3D" id="1.10.357.10">
    <property type="entry name" value="Tetracycline Repressor, domain 2"/>
    <property type="match status" value="1"/>
</dbReference>
<proteinExistence type="predicted"/>
<dbReference type="GO" id="GO:0003700">
    <property type="term" value="F:DNA-binding transcription factor activity"/>
    <property type="evidence" value="ECO:0007669"/>
    <property type="project" value="TreeGrafter"/>
</dbReference>
<comment type="caution">
    <text evidence="4">The sequence shown here is derived from an EMBL/GenBank/DDBJ whole genome shotgun (WGS) entry which is preliminary data.</text>
</comment>
<dbReference type="EMBL" id="JAZHOG010000008">
    <property type="protein sequence ID" value="MEJ8568602.1"/>
    <property type="molecule type" value="Genomic_DNA"/>
</dbReference>
<sequence>MTTANTARRLTQAERTDRSDRLMLDAAVKLLVERGVARTTLREVGENAGYSRTLASYRFGGKAGLLEFIVRTIGEDWLRELTRVTRGLSGYPAMAAATDEHLRFCLDAPDHVRAFYLLWFESVGPDSPLKKVMSDIHDRRRRDVAQWIRDGVAAGAPQPAMPADSIAGQFNTAIVGIVYHWLQHPDDADGVAQLHHDLKDTMKLLLAA</sequence>
<evidence type="ECO:0000256" key="2">
    <source>
        <dbReference type="PROSITE-ProRule" id="PRU00335"/>
    </source>
</evidence>
<feature type="domain" description="HTH tetR-type" evidence="3">
    <location>
        <begin position="17"/>
        <end position="77"/>
    </location>
</feature>
<dbReference type="SUPFAM" id="SSF46689">
    <property type="entry name" value="Homeodomain-like"/>
    <property type="match status" value="1"/>
</dbReference>
<dbReference type="Proteomes" id="UP001359886">
    <property type="component" value="Unassembled WGS sequence"/>
</dbReference>
<keyword evidence="1 2" id="KW-0238">DNA-binding</keyword>
<dbReference type="PANTHER" id="PTHR30055">
    <property type="entry name" value="HTH-TYPE TRANSCRIPTIONAL REGULATOR RUTR"/>
    <property type="match status" value="1"/>
</dbReference>
<accession>A0AAW9R7S6</accession>
<dbReference type="InterPro" id="IPR050109">
    <property type="entry name" value="HTH-type_TetR-like_transc_reg"/>
</dbReference>
<evidence type="ECO:0000313" key="4">
    <source>
        <dbReference type="EMBL" id="MEJ8568602.1"/>
    </source>
</evidence>
<organism evidence="4 5">
    <name type="scientific">Elongatibacter sediminis</name>
    <dbReference type="NCBI Taxonomy" id="3119006"/>
    <lineage>
        <taxon>Bacteria</taxon>
        <taxon>Pseudomonadati</taxon>
        <taxon>Pseudomonadota</taxon>
        <taxon>Gammaproteobacteria</taxon>
        <taxon>Chromatiales</taxon>
        <taxon>Wenzhouxiangellaceae</taxon>
        <taxon>Elongatibacter</taxon>
    </lineage>
</organism>
<evidence type="ECO:0000259" key="3">
    <source>
        <dbReference type="PROSITE" id="PS50977"/>
    </source>
</evidence>
<dbReference type="InterPro" id="IPR001647">
    <property type="entry name" value="HTH_TetR"/>
</dbReference>
<dbReference type="PANTHER" id="PTHR30055:SF146">
    <property type="entry name" value="HTH-TYPE TRANSCRIPTIONAL DUAL REGULATOR CECR"/>
    <property type="match status" value="1"/>
</dbReference>
<protein>
    <submittedName>
        <fullName evidence="4">TetR/AcrR family transcriptional regulator</fullName>
    </submittedName>
</protein>
<feature type="DNA-binding region" description="H-T-H motif" evidence="2">
    <location>
        <begin position="40"/>
        <end position="59"/>
    </location>
</feature>
<dbReference type="SUPFAM" id="SSF48498">
    <property type="entry name" value="Tetracyclin repressor-like, C-terminal domain"/>
    <property type="match status" value="1"/>
</dbReference>
<name>A0AAW9R7S6_9GAMM</name>
<evidence type="ECO:0000256" key="1">
    <source>
        <dbReference type="ARBA" id="ARBA00023125"/>
    </source>
</evidence>
<evidence type="ECO:0000313" key="5">
    <source>
        <dbReference type="Proteomes" id="UP001359886"/>
    </source>
</evidence>
<dbReference type="RefSeq" id="WP_354695922.1">
    <property type="nucleotide sequence ID" value="NZ_JAZHOG010000008.1"/>
</dbReference>
<dbReference type="PROSITE" id="PS50977">
    <property type="entry name" value="HTH_TETR_2"/>
    <property type="match status" value="1"/>
</dbReference>
<dbReference type="Pfam" id="PF00440">
    <property type="entry name" value="TetR_N"/>
    <property type="match status" value="1"/>
</dbReference>
<gene>
    <name evidence="4" type="ORF">V3330_13300</name>
</gene>
<dbReference type="InterPro" id="IPR036271">
    <property type="entry name" value="Tet_transcr_reg_TetR-rel_C_sf"/>
</dbReference>
<dbReference type="InterPro" id="IPR009057">
    <property type="entry name" value="Homeodomain-like_sf"/>
</dbReference>
<keyword evidence="5" id="KW-1185">Reference proteome</keyword>